<dbReference type="SMART" id="SM00822">
    <property type="entry name" value="PKS_KR"/>
    <property type="match status" value="1"/>
</dbReference>
<dbReference type="InterPro" id="IPR036291">
    <property type="entry name" value="NAD(P)-bd_dom_sf"/>
</dbReference>
<dbReference type="SUPFAM" id="SSF51735">
    <property type="entry name" value="NAD(P)-binding Rossmann-fold domains"/>
    <property type="match status" value="1"/>
</dbReference>
<dbReference type="KEGG" id="sdyn:Mal52_00670"/>
<gene>
    <name evidence="3" type="primary">fabG_1</name>
    <name evidence="3" type="ORF">Mal52_00670</name>
</gene>
<evidence type="ECO:0000313" key="4">
    <source>
        <dbReference type="Proteomes" id="UP000319383"/>
    </source>
</evidence>
<dbReference type="InterPro" id="IPR057326">
    <property type="entry name" value="KR_dom"/>
</dbReference>
<dbReference type="RefSeq" id="WP_145373632.1">
    <property type="nucleotide sequence ID" value="NZ_CP036276.1"/>
</dbReference>
<dbReference type="PROSITE" id="PS00061">
    <property type="entry name" value="ADH_SHORT"/>
    <property type="match status" value="1"/>
</dbReference>
<feature type="domain" description="Ketoreductase" evidence="2">
    <location>
        <begin position="8"/>
        <end position="204"/>
    </location>
</feature>
<keyword evidence="3" id="KW-0560">Oxidoreductase</keyword>
<reference evidence="3 4" key="1">
    <citation type="submission" date="2019-02" db="EMBL/GenBank/DDBJ databases">
        <title>Deep-cultivation of Planctomycetes and their phenomic and genomic characterization uncovers novel biology.</title>
        <authorList>
            <person name="Wiegand S."/>
            <person name="Jogler M."/>
            <person name="Boedeker C."/>
            <person name="Pinto D."/>
            <person name="Vollmers J."/>
            <person name="Rivas-Marin E."/>
            <person name="Kohn T."/>
            <person name="Peeters S.H."/>
            <person name="Heuer A."/>
            <person name="Rast P."/>
            <person name="Oberbeckmann S."/>
            <person name="Bunk B."/>
            <person name="Jeske O."/>
            <person name="Meyerdierks A."/>
            <person name="Storesund J.E."/>
            <person name="Kallscheuer N."/>
            <person name="Luecker S."/>
            <person name="Lage O.M."/>
            <person name="Pohl T."/>
            <person name="Merkel B.J."/>
            <person name="Hornburger P."/>
            <person name="Mueller R.-W."/>
            <person name="Bruemmer F."/>
            <person name="Labrenz M."/>
            <person name="Spormann A.M."/>
            <person name="Op den Camp H."/>
            <person name="Overmann J."/>
            <person name="Amann R."/>
            <person name="Jetten M.S.M."/>
            <person name="Mascher T."/>
            <person name="Medema M.H."/>
            <person name="Devos D.P."/>
            <person name="Kaster A.-K."/>
            <person name="Ovreas L."/>
            <person name="Rohde M."/>
            <person name="Galperin M.Y."/>
            <person name="Jogler C."/>
        </authorList>
    </citation>
    <scope>NUCLEOTIDE SEQUENCE [LARGE SCALE GENOMIC DNA]</scope>
    <source>
        <strain evidence="3 4">Mal52</strain>
    </source>
</reference>
<evidence type="ECO:0000259" key="2">
    <source>
        <dbReference type="SMART" id="SM00822"/>
    </source>
</evidence>
<dbReference type="EC" id="1.1.1.100" evidence="3"/>
<dbReference type="PRINTS" id="PR00081">
    <property type="entry name" value="GDHRDH"/>
</dbReference>
<sequence>MQLNIKDHVAVVTGGASGIGLAVARGFAAEGARVAIWDLAKNVTTAAADLASECGVATCGIATDICDEAQVLDAAAATARELGPIDHVVHCAAIGSGKFGFPFTNLQPSDWRATLEVNIMGTVHVAHAVAEPMKQRKSGTIVFISSVAGQIGSQTDPPYSASKAAVINFAQCTAKDLAPHGIRVNSVCPGMVQTPLNRGVWQAWNEQQPPDQQRSYEDWAEEKIKAVVPLGQWQTPEDIADMVVFLSSNRAAHVTGQTINVDGGFVMHW</sequence>
<dbReference type="InterPro" id="IPR002347">
    <property type="entry name" value="SDR_fam"/>
</dbReference>
<name>A0A517ZGL5_9PLAN</name>
<dbReference type="AlphaFoldDB" id="A0A517ZGL5"/>
<dbReference type="PRINTS" id="PR00080">
    <property type="entry name" value="SDRFAMILY"/>
</dbReference>
<proteinExistence type="inferred from homology"/>
<protein>
    <submittedName>
        <fullName evidence="3">3-oxoacyl-[acyl-carrier-protein] reductase FabG</fullName>
        <ecNumber evidence="3">1.1.1.100</ecNumber>
    </submittedName>
</protein>
<organism evidence="3 4">
    <name type="scientific">Symmachiella dynata</name>
    <dbReference type="NCBI Taxonomy" id="2527995"/>
    <lineage>
        <taxon>Bacteria</taxon>
        <taxon>Pseudomonadati</taxon>
        <taxon>Planctomycetota</taxon>
        <taxon>Planctomycetia</taxon>
        <taxon>Planctomycetales</taxon>
        <taxon>Planctomycetaceae</taxon>
        <taxon>Symmachiella</taxon>
    </lineage>
</organism>
<dbReference type="CDD" id="cd05233">
    <property type="entry name" value="SDR_c"/>
    <property type="match status" value="1"/>
</dbReference>
<dbReference type="EMBL" id="CP036276">
    <property type="protein sequence ID" value="QDU41614.1"/>
    <property type="molecule type" value="Genomic_DNA"/>
</dbReference>
<evidence type="ECO:0000313" key="3">
    <source>
        <dbReference type="EMBL" id="QDU41614.1"/>
    </source>
</evidence>
<dbReference type="Gene3D" id="3.40.50.720">
    <property type="entry name" value="NAD(P)-binding Rossmann-like Domain"/>
    <property type="match status" value="1"/>
</dbReference>
<dbReference type="GO" id="GO:0004316">
    <property type="term" value="F:3-oxoacyl-[acyl-carrier-protein] reductase (NADPH) activity"/>
    <property type="evidence" value="ECO:0007669"/>
    <property type="project" value="UniProtKB-EC"/>
</dbReference>
<evidence type="ECO:0000256" key="1">
    <source>
        <dbReference type="ARBA" id="ARBA00006484"/>
    </source>
</evidence>
<dbReference type="FunFam" id="3.40.50.720:FF:000084">
    <property type="entry name" value="Short-chain dehydrogenase reductase"/>
    <property type="match status" value="1"/>
</dbReference>
<dbReference type="PANTHER" id="PTHR42760">
    <property type="entry name" value="SHORT-CHAIN DEHYDROGENASES/REDUCTASES FAMILY MEMBER"/>
    <property type="match status" value="1"/>
</dbReference>
<keyword evidence="4" id="KW-1185">Reference proteome</keyword>
<dbReference type="Pfam" id="PF13561">
    <property type="entry name" value="adh_short_C2"/>
    <property type="match status" value="1"/>
</dbReference>
<dbReference type="InterPro" id="IPR020904">
    <property type="entry name" value="Sc_DH/Rdtase_CS"/>
</dbReference>
<accession>A0A517ZGL5</accession>
<comment type="similarity">
    <text evidence="1">Belongs to the short-chain dehydrogenases/reductases (SDR) family.</text>
</comment>
<dbReference type="Proteomes" id="UP000319383">
    <property type="component" value="Chromosome"/>
</dbReference>
<dbReference type="PANTHER" id="PTHR42760:SF105">
    <property type="entry name" value="SORBITOL-6-PHOSPHATE 2-DEHYDROGENASE"/>
    <property type="match status" value="1"/>
</dbReference>